<dbReference type="EMBL" id="LR796183">
    <property type="protein sequence ID" value="CAB4125035.1"/>
    <property type="molecule type" value="Genomic_DNA"/>
</dbReference>
<dbReference type="SUPFAM" id="SSF46785">
    <property type="entry name" value="Winged helix' DNA-binding domain"/>
    <property type="match status" value="1"/>
</dbReference>
<reference evidence="1" key="1">
    <citation type="submission" date="2020-04" db="EMBL/GenBank/DDBJ databases">
        <authorList>
            <person name="Chiriac C."/>
            <person name="Salcher M."/>
            <person name="Ghai R."/>
            <person name="Kavagutti S V."/>
        </authorList>
    </citation>
    <scope>NUCLEOTIDE SEQUENCE</scope>
</reference>
<evidence type="ECO:0000313" key="1">
    <source>
        <dbReference type="EMBL" id="CAB4125035.1"/>
    </source>
</evidence>
<dbReference type="Gene3D" id="1.10.10.10">
    <property type="entry name" value="Winged helix-like DNA-binding domain superfamily/Winged helix DNA-binding domain"/>
    <property type="match status" value="1"/>
</dbReference>
<sequence>MLAPAFLNVLEFVGRETHQEVTLLTLRTFLYIAQRGVCFQREIEHYLGLSNATASRNVSYWTERRFDRNPGLGFVARTEDDYDRRQKNLTLTKTGRAFYAKLKAELEKSGMKEPT</sequence>
<gene>
    <name evidence="1" type="ORF">UFOVP63_52</name>
</gene>
<organism evidence="1">
    <name type="scientific">uncultured Caudovirales phage</name>
    <dbReference type="NCBI Taxonomy" id="2100421"/>
    <lineage>
        <taxon>Viruses</taxon>
        <taxon>Duplodnaviria</taxon>
        <taxon>Heunggongvirae</taxon>
        <taxon>Uroviricota</taxon>
        <taxon>Caudoviricetes</taxon>
        <taxon>Peduoviridae</taxon>
        <taxon>Maltschvirus</taxon>
        <taxon>Maltschvirus maltsch</taxon>
    </lineage>
</organism>
<dbReference type="InterPro" id="IPR036390">
    <property type="entry name" value="WH_DNA-bd_sf"/>
</dbReference>
<name>A0A6J5KV38_9CAUD</name>
<accession>A0A6J5KV38</accession>
<proteinExistence type="predicted"/>
<protein>
    <submittedName>
        <fullName evidence="1">MarR Transcriptional regulators</fullName>
    </submittedName>
</protein>
<dbReference type="InterPro" id="IPR036388">
    <property type="entry name" value="WH-like_DNA-bd_sf"/>
</dbReference>